<reference evidence="1 2" key="1">
    <citation type="journal article" date="2020" name="ISME J.">
        <title>Enrichment and physiological characterization of a novel comammox Nitrospira indicates ammonium inhibition of complete nitrification.</title>
        <authorList>
            <person name="Sakoula D."/>
            <person name="Koch H."/>
            <person name="Frank J."/>
            <person name="Jetten M.S.M."/>
            <person name="van Kessel M.A.H.J."/>
            <person name="Lucker S."/>
        </authorList>
    </citation>
    <scope>NUCLEOTIDE SEQUENCE [LARGE SCALE GENOMIC DNA]</scope>
    <source>
        <strain evidence="1">Comreactor17</strain>
    </source>
</reference>
<evidence type="ECO:0000313" key="2">
    <source>
        <dbReference type="Proteomes" id="UP000593737"/>
    </source>
</evidence>
<dbReference type="AlphaFoldDB" id="A0A7S8FDJ2"/>
<accession>A0A7S8FDJ2</accession>
<sequence length="82" mass="9641">MIPHEQTVVTNDRLMDLERTVASLDNRLRNIQWGLQRDHTGSLKKRLWSFMRSTPERKLMSAVCNQRVRPNMKVATHESPRA</sequence>
<dbReference type="EMBL" id="CP047423">
    <property type="protein sequence ID" value="QPD03711.1"/>
    <property type="molecule type" value="Genomic_DNA"/>
</dbReference>
<gene>
    <name evidence="1" type="ORF">Nkreftii_001485</name>
</gene>
<dbReference type="Proteomes" id="UP000593737">
    <property type="component" value="Chromosome"/>
</dbReference>
<organism evidence="1 2">
    <name type="scientific">Candidatus Nitrospira kreftii</name>
    <dbReference type="NCBI Taxonomy" id="2652173"/>
    <lineage>
        <taxon>Bacteria</taxon>
        <taxon>Pseudomonadati</taxon>
        <taxon>Nitrospirota</taxon>
        <taxon>Nitrospiria</taxon>
        <taxon>Nitrospirales</taxon>
        <taxon>Nitrospiraceae</taxon>
        <taxon>Nitrospira</taxon>
    </lineage>
</organism>
<protein>
    <submittedName>
        <fullName evidence="1">Uncharacterized protein</fullName>
    </submittedName>
</protein>
<name>A0A7S8FDJ2_9BACT</name>
<proteinExistence type="predicted"/>
<evidence type="ECO:0000313" key="1">
    <source>
        <dbReference type="EMBL" id="QPD03711.1"/>
    </source>
</evidence>
<dbReference type="KEGG" id="nkf:Nkreftii_001485"/>